<keyword evidence="3" id="KW-1185">Reference proteome</keyword>
<evidence type="ECO:0000259" key="1">
    <source>
        <dbReference type="PROSITE" id="PS50878"/>
    </source>
</evidence>
<dbReference type="InterPro" id="IPR043502">
    <property type="entry name" value="DNA/RNA_pol_sf"/>
</dbReference>
<dbReference type="EMBL" id="VXIV02000708">
    <property type="protein sequence ID" value="KAF6036519.1"/>
    <property type="molecule type" value="Genomic_DNA"/>
</dbReference>
<dbReference type="PANTHER" id="PTHR37984">
    <property type="entry name" value="PROTEIN CBG26694"/>
    <property type="match status" value="1"/>
</dbReference>
<dbReference type="SUPFAM" id="SSF56672">
    <property type="entry name" value="DNA/RNA polymerases"/>
    <property type="match status" value="1"/>
</dbReference>
<dbReference type="Pfam" id="PF00078">
    <property type="entry name" value="RVT_1"/>
    <property type="match status" value="1"/>
</dbReference>
<organism evidence="2 3">
    <name type="scientific">Bugula neritina</name>
    <name type="common">Brown bryozoan</name>
    <name type="synonym">Sertularia neritina</name>
    <dbReference type="NCBI Taxonomy" id="10212"/>
    <lineage>
        <taxon>Eukaryota</taxon>
        <taxon>Metazoa</taxon>
        <taxon>Spiralia</taxon>
        <taxon>Lophotrochozoa</taxon>
        <taxon>Bryozoa</taxon>
        <taxon>Gymnolaemata</taxon>
        <taxon>Cheilostomatida</taxon>
        <taxon>Flustrina</taxon>
        <taxon>Buguloidea</taxon>
        <taxon>Bugulidae</taxon>
        <taxon>Bugula</taxon>
    </lineage>
</organism>
<evidence type="ECO:0000313" key="3">
    <source>
        <dbReference type="Proteomes" id="UP000593567"/>
    </source>
</evidence>
<dbReference type="PROSITE" id="PS50878">
    <property type="entry name" value="RT_POL"/>
    <property type="match status" value="1"/>
</dbReference>
<proteinExistence type="predicted"/>
<name>A0A7J7KCZ8_BUGNE</name>
<evidence type="ECO:0000313" key="2">
    <source>
        <dbReference type="EMBL" id="KAF6036519.1"/>
    </source>
</evidence>
<dbReference type="FunFam" id="3.30.70.270:FF:000003">
    <property type="entry name" value="Transposon Ty3-G Gag-Pol polyprotein"/>
    <property type="match status" value="1"/>
</dbReference>
<dbReference type="OrthoDB" id="5860913at2759"/>
<comment type="caution">
    <text evidence="2">The sequence shown here is derived from an EMBL/GenBank/DDBJ whole genome shotgun (WGS) entry which is preliminary data.</text>
</comment>
<dbReference type="PANTHER" id="PTHR37984:SF5">
    <property type="entry name" value="PROTEIN NYNRIN-LIKE"/>
    <property type="match status" value="1"/>
</dbReference>
<gene>
    <name evidence="2" type="ORF">EB796_005172</name>
</gene>
<sequence>MLDALEGLEGVEVYIDDLLVHAPSIEEHGRILEAVLERCRQLGLTLNPDKVELAKESTSFLGHELSQTGLRPSHSKVEAVQLMTEPEDKKAVQRFLGFGQFYGKVHS</sequence>
<dbReference type="AlphaFoldDB" id="A0A7J7KCZ8"/>
<accession>A0A7J7KCZ8</accession>
<dbReference type="InterPro" id="IPR043128">
    <property type="entry name" value="Rev_trsase/Diguanyl_cyclase"/>
</dbReference>
<dbReference type="Gene3D" id="3.30.70.270">
    <property type="match status" value="1"/>
</dbReference>
<reference evidence="2" key="1">
    <citation type="submission" date="2020-06" db="EMBL/GenBank/DDBJ databases">
        <title>Draft genome of Bugula neritina, a colonial animal packing powerful symbionts and potential medicines.</title>
        <authorList>
            <person name="Rayko M."/>
        </authorList>
    </citation>
    <scope>NUCLEOTIDE SEQUENCE [LARGE SCALE GENOMIC DNA]</scope>
    <source>
        <strain evidence="2">Kwan_BN1</strain>
    </source>
</reference>
<protein>
    <recommendedName>
        <fullName evidence="1">Reverse transcriptase domain-containing protein</fullName>
    </recommendedName>
</protein>
<dbReference type="InterPro" id="IPR050951">
    <property type="entry name" value="Retrovirus_Pol_polyprotein"/>
</dbReference>
<dbReference type="InterPro" id="IPR000477">
    <property type="entry name" value="RT_dom"/>
</dbReference>
<dbReference type="Proteomes" id="UP000593567">
    <property type="component" value="Unassembled WGS sequence"/>
</dbReference>
<feature type="domain" description="Reverse transcriptase" evidence="1">
    <location>
        <begin position="1"/>
        <end position="65"/>
    </location>
</feature>